<sequence>MANVGGGRVLVGEDSEEDDDDEEEMNFHLDGFGLQSSSVAPRFALQADGPHSAAVGGKVDERSNEEEKAVLLKEEVEKEIKEHGEEQKDEEQTKNTIGQSPESKLTSTKVAGLNDSNNLWQIDQSINGIEIMSNAFVKTVQPSLDATIYRIADLKESQQQLLEMLIEQNNGLRSKRQLEDAAVVLQKLPLYIKKVQKIKAAMQEISVSSEKMKRRVEGLRIDAQSYAIKKENERDKQSQWNKLYAAKNTGASSR</sequence>
<dbReference type="PANTHER" id="PTHR31328:SF2">
    <property type="entry name" value="BIOGENESIS OF LYSOSOME-RELATED ORGANELLES COMPLEX 1 SUBUNIT 6"/>
    <property type="match status" value="1"/>
</dbReference>
<protein>
    <submittedName>
        <fullName evidence="2">Uncharacterized protein</fullName>
    </submittedName>
</protein>
<keyword evidence="3" id="KW-1185">Reference proteome</keyword>
<dbReference type="GO" id="GO:0031083">
    <property type="term" value="C:BLOC-1 complex"/>
    <property type="evidence" value="ECO:0007669"/>
    <property type="project" value="TreeGrafter"/>
</dbReference>
<dbReference type="GeneID" id="94347651"/>
<dbReference type="InterPro" id="IPR028119">
    <property type="entry name" value="Snapin/Pallidin/Snn1"/>
</dbReference>
<accession>A0A976IIV7</accession>
<dbReference type="RefSeq" id="XP_067822102.1">
    <property type="nucleotide sequence ID" value="XM_067961980.1"/>
</dbReference>
<evidence type="ECO:0000256" key="1">
    <source>
        <dbReference type="SAM" id="MobiDB-lite"/>
    </source>
</evidence>
<feature type="compositionally biased region" description="Basic and acidic residues" evidence="1">
    <location>
        <begin position="58"/>
        <end position="93"/>
    </location>
</feature>
<reference evidence="2 3" key="1">
    <citation type="journal article" date="2021" name="Genome Biol.">
        <title>AFLAP: assembly-free linkage analysis pipeline using k-mers from genome sequencing data.</title>
        <authorList>
            <person name="Fletcher K."/>
            <person name="Zhang L."/>
            <person name="Gil J."/>
            <person name="Han R."/>
            <person name="Cavanaugh K."/>
            <person name="Michelmore R."/>
        </authorList>
    </citation>
    <scope>NUCLEOTIDE SEQUENCE [LARGE SCALE GENOMIC DNA]</scope>
    <source>
        <strain evidence="2 3">SF5</strain>
    </source>
</reference>
<evidence type="ECO:0000313" key="3">
    <source>
        <dbReference type="Proteomes" id="UP000294530"/>
    </source>
</evidence>
<feature type="region of interest" description="Disordered" evidence="1">
    <location>
        <begin position="1"/>
        <end position="25"/>
    </location>
</feature>
<dbReference type="Proteomes" id="UP000294530">
    <property type="component" value="Unassembled WGS sequence"/>
</dbReference>
<dbReference type="KEGG" id="blac:94347651"/>
<name>A0A976IIV7_BRELC</name>
<dbReference type="AlphaFoldDB" id="A0A976IIV7"/>
<feature type="region of interest" description="Disordered" evidence="1">
    <location>
        <begin position="230"/>
        <end position="254"/>
    </location>
</feature>
<organism evidence="2 3">
    <name type="scientific">Bremia lactucae</name>
    <name type="common">Lettuce downy mildew</name>
    <dbReference type="NCBI Taxonomy" id="4779"/>
    <lineage>
        <taxon>Eukaryota</taxon>
        <taxon>Sar</taxon>
        <taxon>Stramenopiles</taxon>
        <taxon>Oomycota</taxon>
        <taxon>Peronosporomycetes</taxon>
        <taxon>Peronosporales</taxon>
        <taxon>Peronosporaceae</taxon>
        <taxon>Bremia</taxon>
    </lineage>
</organism>
<proteinExistence type="predicted"/>
<feature type="region of interest" description="Disordered" evidence="1">
    <location>
        <begin position="46"/>
        <end position="110"/>
    </location>
</feature>
<evidence type="ECO:0000313" key="2">
    <source>
        <dbReference type="EMBL" id="TDH72603.1"/>
    </source>
</evidence>
<dbReference type="Pfam" id="PF14712">
    <property type="entry name" value="Snapin_Pallidin"/>
    <property type="match status" value="1"/>
</dbReference>
<dbReference type="GO" id="GO:0030133">
    <property type="term" value="C:transport vesicle"/>
    <property type="evidence" value="ECO:0007669"/>
    <property type="project" value="TreeGrafter"/>
</dbReference>
<feature type="compositionally biased region" description="Acidic residues" evidence="1">
    <location>
        <begin position="13"/>
        <end position="24"/>
    </location>
</feature>
<comment type="caution">
    <text evidence="2">The sequence shown here is derived from an EMBL/GenBank/DDBJ whole genome shotgun (WGS) entry which is preliminary data.</text>
</comment>
<feature type="compositionally biased region" description="Polar residues" evidence="1">
    <location>
        <begin position="94"/>
        <end position="110"/>
    </location>
</feature>
<gene>
    <name evidence="2" type="ORF">CCR75_003889</name>
</gene>
<dbReference type="OrthoDB" id="79125at2759"/>
<dbReference type="EMBL" id="SHOA02000012">
    <property type="protein sequence ID" value="TDH72603.1"/>
    <property type="molecule type" value="Genomic_DNA"/>
</dbReference>
<dbReference type="PANTHER" id="PTHR31328">
    <property type="entry name" value="BIOGENESIS OF LYSOSOME-RELATED ORGANELLES COMPLEX 1 SUBUNIT 6"/>
    <property type="match status" value="1"/>
</dbReference>